<reference evidence="5 6" key="1">
    <citation type="submission" date="2018-06" db="EMBL/GenBank/DDBJ databases">
        <title>Extensive metabolic versatility and redundancy in microbially diverse, dynamic hydrothermal sediments.</title>
        <authorList>
            <person name="Dombrowski N."/>
            <person name="Teske A."/>
            <person name="Baker B.J."/>
        </authorList>
    </citation>
    <scope>NUCLEOTIDE SEQUENCE [LARGE SCALE GENOMIC DNA]</scope>
    <source>
        <strain evidence="5">B3_G15</strain>
    </source>
</reference>
<sequence length="317" mass="35075">MDVVGLGALNLDIIYRVDFENLPQVKKGEEKKIDEEDISFIKRLLEKKGRLITKSGGGSAANTIYALSRMGFSCGFAGRVGEDEEGDFLLQDLMAAGVDTTGILREGKTGICFILVDKKGERSILVVPGTNDNLLPHQVDMDYINRAKILHTTSFIGNTSFQTQKKIVLRAKPLISFDPGQPHANKGWNELFPILQRTHILFSTEREVEIITYDSFKEGCRRMVRGGVKIVVCKMGEEGSWIITREKEIFIPSRKVKSVDTTGAGDVYAAGFLAGFLNKLSLIECGKLGTYAAAISIAGFGREKYPGRKILQDFLQE</sequence>
<dbReference type="GO" id="GO:0016301">
    <property type="term" value="F:kinase activity"/>
    <property type="evidence" value="ECO:0007669"/>
    <property type="project" value="UniProtKB-KW"/>
</dbReference>
<gene>
    <name evidence="5" type="ORF">DRJ04_02540</name>
</gene>
<dbReference type="PANTHER" id="PTHR43320">
    <property type="entry name" value="SUGAR KINASE"/>
    <property type="match status" value="1"/>
</dbReference>
<dbReference type="SUPFAM" id="SSF53613">
    <property type="entry name" value="Ribokinase-like"/>
    <property type="match status" value="1"/>
</dbReference>
<evidence type="ECO:0000259" key="4">
    <source>
        <dbReference type="Pfam" id="PF00294"/>
    </source>
</evidence>
<dbReference type="InterPro" id="IPR052700">
    <property type="entry name" value="Carb_kinase_PfkB-like"/>
</dbReference>
<keyword evidence="2" id="KW-0808">Transferase</keyword>
<dbReference type="AlphaFoldDB" id="A0A662DIM5"/>
<dbReference type="InterPro" id="IPR011611">
    <property type="entry name" value="PfkB_dom"/>
</dbReference>
<proteinExistence type="inferred from homology"/>
<evidence type="ECO:0000256" key="2">
    <source>
        <dbReference type="ARBA" id="ARBA00022679"/>
    </source>
</evidence>
<dbReference type="PANTHER" id="PTHR43320:SF3">
    <property type="entry name" value="CARBOHYDRATE KINASE PFKB DOMAIN-CONTAINING PROTEIN"/>
    <property type="match status" value="1"/>
</dbReference>
<dbReference type="Pfam" id="PF00294">
    <property type="entry name" value="PfkB"/>
    <property type="match status" value="1"/>
</dbReference>
<comment type="caution">
    <text evidence="5">The sequence shown here is derived from an EMBL/GenBank/DDBJ whole genome shotgun (WGS) entry which is preliminary data.</text>
</comment>
<dbReference type="InterPro" id="IPR002173">
    <property type="entry name" value="Carboh/pur_kinase_PfkB_CS"/>
</dbReference>
<dbReference type="EMBL" id="QMQA01000048">
    <property type="protein sequence ID" value="RLE14357.1"/>
    <property type="molecule type" value="Genomic_DNA"/>
</dbReference>
<evidence type="ECO:0000256" key="1">
    <source>
        <dbReference type="ARBA" id="ARBA00010688"/>
    </source>
</evidence>
<dbReference type="Gene3D" id="3.40.1190.20">
    <property type="match status" value="1"/>
</dbReference>
<comment type="similarity">
    <text evidence="1">Belongs to the carbohydrate kinase PfkB family.</text>
</comment>
<dbReference type="CDD" id="cd01942">
    <property type="entry name" value="ribokinase_group_A"/>
    <property type="match status" value="1"/>
</dbReference>
<feature type="domain" description="Carbohydrate kinase PfkB" evidence="4">
    <location>
        <begin position="49"/>
        <end position="299"/>
    </location>
</feature>
<evidence type="ECO:0000313" key="5">
    <source>
        <dbReference type="EMBL" id="RLE14357.1"/>
    </source>
</evidence>
<evidence type="ECO:0000256" key="3">
    <source>
        <dbReference type="ARBA" id="ARBA00022777"/>
    </source>
</evidence>
<keyword evidence="3 5" id="KW-0418">Kinase</keyword>
<protein>
    <submittedName>
        <fullName evidence="5">Sugar kinase</fullName>
    </submittedName>
</protein>
<accession>A0A662DIM5</accession>
<dbReference type="Proteomes" id="UP000280417">
    <property type="component" value="Unassembled WGS sequence"/>
</dbReference>
<dbReference type="PROSITE" id="PS00584">
    <property type="entry name" value="PFKB_KINASES_2"/>
    <property type="match status" value="1"/>
</dbReference>
<organism evidence="5 6">
    <name type="scientific">Aerophobetes bacterium</name>
    <dbReference type="NCBI Taxonomy" id="2030807"/>
    <lineage>
        <taxon>Bacteria</taxon>
        <taxon>Candidatus Aerophobota</taxon>
    </lineage>
</organism>
<evidence type="ECO:0000313" key="6">
    <source>
        <dbReference type="Proteomes" id="UP000280417"/>
    </source>
</evidence>
<dbReference type="InterPro" id="IPR029056">
    <property type="entry name" value="Ribokinase-like"/>
</dbReference>
<name>A0A662DIM5_UNCAE</name>